<protein>
    <submittedName>
        <fullName evidence="1">Uncharacterized protein</fullName>
    </submittedName>
</protein>
<evidence type="ECO:0000313" key="2">
    <source>
        <dbReference type="Proteomes" id="UP000192330"/>
    </source>
</evidence>
<organism evidence="1 2">
    <name type="scientific">Primorskyibacter flagellatus</name>
    <dbReference type="NCBI Taxonomy" id="1387277"/>
    <lineage>
        <taxon>Bacteria</taxon>
        <taxon>Pseudomonadati</taxon>
        <taxon>Pseudomonadota</taxon>
        <taxon>Alphaproteobacteria</taxon>
        <taxon>Rhodobacterales</taxon>
        <taxon>Roseobacteraceae</taxon>
        <taxon>Primorskyibacter</taxon>
    </lineage>
</organism>
<keyword evidence="2" id="KW-1185">Reference proteome</keyword>
<dbReference type="Proteomes" id="UP000192330">
    <property type="component" value="Unassembled WGS sequence"/>
</dbReference>
<gene>
    <name evidence="1" type="ORF">SAMN06295998_13322</name>
</gene>
<dbReference type="EMBL" id="FWYD01000033">
    <property type="protein sequence ID" value="SMD10782.1"/>
    <property type="molecule type" value="Genomic_DNA"/>
</dbReference>
<dbReference type="AlphaFoldDB" id="A0A1W2EMQ2"/>
<name>A0A1W2EMQ2_9RHOB</name>
<proteinExistence type="predicted"/>
<reference evidence="1 2" key="1">
    <citation type="submission" date="2017-04" db="EMBL/GenBank/DDBJ databases">
        <authorList>
            <person name="Afonso C.L."/>
            <person name="Miller P.J."/>
            <person name="Scott M.A."/>
            <person name="Spackman E."/>
            <person name="Goraichik I."/>
            <person name="Dimitrov K.M."/>
            <person name="Suarez D.L."/>
            <person name="Swayne D.E."/>
        </authorList>
    </citation>
    <scope>NUCLEOTIDE SEQUENCE [LARGE SCALE GENOMIC DNA]</scope>
    <source>
        <strain evidence="1 2">CGMCC 1.12644</strain>
    </source>
</reference>
<sequence length="134" mass="14809">MLHSANLTTHPAITRNQWFSVRENLLHNTCIARGYVQKVRPALHVATLGLLHVQLESGVRGVFFAVKPICADTTATANPTPFSYQSPITEEARHDLHAIEAELVGPRFNLCQIRVPYPHIRDAMSCSSLPKASA</sequence>
<evidence type="ECO:0000313" key="1">
    <source>
        <dbReference type="EMBL" id="SMD10782.1"/>
    </source>
</evidence>
<accession>A0A1W2EMQ2</accession>